<feature type="compositionally biased region" description="Gly residues" evidence="2">
    <location>
        <begin position="50"/>
        <end position="78"/>
    </location>
</feature>
<comment type="similarity">
    <text evidence="1">Belongs to the LytR/CpsA/Psr (LCP) family.</text>
</comment>
<keyword evidence="3" id="KW-0812">Transmembrane</keyword>
<keyword evidence="3" id="KW-1133">Transmembrane helix</keyword>
<evidence type="ECO:0000259" key="4">
    <source>
        <dbReference type="Pfam" id="PF03816"/>
    </source>
</evidence>
<gene>
    <name evidence="5" type="ORF">K701_30615</name>
</gene>
<dbReference type="Gene3D" id="3.40.630.190">
    <property type="entry name" value="LCP protein"/>
    <property type="match status" value="1"/>
</dbReference>
<feature type="region of interest" description="Disordered" evidence="2">
    <location>
        <begin position="50"/>
        <end position="89"/>
    </location>
</feature>
<protein>
    <recommendedName>
        <fullName evidence="4">Cell envelope-related transcriptional attenuator domain-containing protein</fullName>
    </recommendedName>
</protein>
<feature type="compositionally biased region" description="Gly residues" evidence="2">
    <location>
        <begin position="17"/>
        <end position="37"/>
    </location>
</feature>
<dbReference type="NCBIfam" id="TIGR00350">
    <property type="entry name" value="lytR_cpsA_psr"/>
    <property type="match status" value="1"/>
</dbReference>
<evidence type="ECO:0000313" key="5">
    <source>
        <dbReference type="EMBL" id="KAF0646072.1"/>
    </source>
</evidence>
<reference evidence="5 6" key="1">
    <citation type="submission" date="2013-05" db="EMBL/GenBank/DDBJ databases">
        <title>Genome Sequence of Streptomyces fradiae.</title>
        <authorList>
            <person name="Kirby R."/>
        </authorList>
    </citation>
    <scope>NUCLEOTIDE SEQUENCE [LARGE SCALE GENOMIC DNA]</scope>
    <source>
        <strain evidence="5 6">ATCC 10745</strain>
    </source>
</reference>
<comment type="caution">
    <text evidence="5">The sequence shown here is derived from an EMBL/GenBank/DDBJ whole genome shotgun (WGS) entry which is preliminary data.</text>
</comment>
<evidence type="ECO:0000256" key="1">
    <source>
        <dbReference type="ARBA" id="ARBA00006068"/>
    </source>
</evidence>
<accession>A0ABQ6XJW3</accession>
<dbReference type="EMBL" id="ASYR01000072">
    <property type="protein sequence ID" value="KAF0646072.1"/>
    <property type="molecule type" value="Genomic_DNA"/>
</dbReference>
<feature type="domain" description="Cell envelope-related transcriptional attenuator" evidence="4">
    <location>
        <begin position="174"/>
        <end position="330"/>
    </location>
</feature>
<dbReference type="Proteomes" id="UP000731519">
    <property type="component" value="Unassembled WGS sequence"/>
</dbReference>
<dbReference type="PANTHER" id="PTHR33392">
    <property type="entry name" value="POLYISOPRENYL-TEICHOIC ACID--PEPTIDOGLYCAN TEICHOIC ACID TRANSFERASE TAGU"/>
    <property type="match status" value="1"/>
</dbReference>
<proteinExistence type="inferred from homology"/>
<dbReference type="Pfam" id="PF03816">
    <property type="entry name" value="LytR_cpsA_psr"/>
    <property type="match status" value="1"/>
</dbReference>
<name>A0ABQ6XJW3_STRFR</name>
<dbReference type="PANTHER" id="PTHR33392:SF6">
    <property type="entry name" value="POLYISOPRENYL-TEICHOIC ACID--PEPTIDOGLYCAN TEICHOIC ACID TRANSFERASE TAGU"/>
    <property type="match status" value="1"/>
</dbReference>
<organism evidence="5 6">
    <name type="scientific">Streptomyces fradiae ATCC 10745 = DSM 40063</name>
    <dbReference type="NCBI Taxonomy" id="1319510"/>
    <lineage>
        <taxon>Bacteria</taxon>
        <taxon>Bacillati</taxon>
        <taxon>Actinomycetota</taxon>
        <taxon>Actinomycetes</taxon>
        <taxon>Kitasatosporales</taxon>
        <taxon>Streptomycetaceae</taxon>
        <taxon>Streptomyces</taxon>
    </lineage>
</organism>
<evidence type="ECO:0000256" key="2">
    <source>
        <dbReference type="SAM" id="MobiDB-lite"/>
    </source>
</evidence>
<sequence length="428" mass="43868">MEGETVAEQDGRSVSGAHGGGPAAPAGDGGIAGDGGVAVGRGGDGGIAGDGGVAVGRGGDGGHGNGGDGGDGDGGVSGAGHAPGDRARPARRRVWRWVGAACALALLGSAGAAWWAYSRLDGNIEAVDIERALGDDRPPKAPAALGATNLLVLGSDSRAGDNAALDGGAVGGARSDTALVVHVSADRTKATAVSIPRDTLVDRPSCAKPGGGETGPATRVMFNSVYGTGGAPCVVKTVERMSGVRIDHFMEIDFAGFKELVDELGGVTVEVREPIRDTKGGFTLEPGTHRLDGTDSLRFVRTRYGYRDGSDLGRIGLQQQFLMALLREVQRQDLLGSPARTFRIAESLTESLTTDSDLASLSALVDFGRSMRGIDPVAMDTIMLPVSYDRTDPNRVVPAEPQAGALWRALREDAPVPESARKSPAAAR</sequence>
<dbReference type="InterPro" id="IPR004474">
    <property type="entry name" value="LytR_CpsA_psr"/>
</dbReference>
<evidence type="ECO:0000256" key="3">
    <source>
        <dbReference type="SAM" id="Phobius"/>
    </source>
</evidence>
<feature type="region of interest" description="Disordered" evidence="2">
    <location>
        <begin position="1"/>
        <end position="37"/>
    </location>
</feature>
<keyword evidence="6" id="KW-1185">Reference proteome</keyword>
<evidence type="ECO:0000313" key="6">
    <source>
        <dbReference type="Proteomes" id="UP000731519"/>
    </source>
</evidence>
<keyword evidence="3" id="KW-0472">Membrane</keyword>
<dbReference type="InterPro" id="IPR050922">
    <property type="entry name" value="LytR/CpsA/Psr_CW_biosynth"/>
</dbReference>
<feature type="transmembrane region" description="Helical" evidence="3">
    <location>
        <begin position="94"/>
        <end position="117"/>
    </location>
</feature>